<feature type="region of interest" description="Disordered" evidence="11">
    <location>
        <begin position="133"/>
        <end position="216"/>
    </location>
</feature>
<dbReference type="InterPro" id="IPR002893">
    <property type="entry name" value="Znf_MYND"/>
</dbReference>
<accession>A0A6A7C6J1</accession>
<keyword evidence="4" id="KW-0963">Cytoplasm</keyword>
<evidence type="ECO:0000259" key="12">
    <source>
        <dbReference type="PROSITE" id="PS50865"/>
    </source>
</evidence>
<dbReference type="EMBL" id="MU005962">
    <property type="protein sequence ID" value="KAF2863121.1"/>
    <property type="molecule type" value="Genomic_DNA"/>
</dbReference>
<gene>
    <name evidence="13" type="ORF">K470DRAFT_255249</name>
</gene>
<feature type="compositionally biased region" description="Polar residues" evidence="11">
    <location>
        <begin position="371"/>
        <end position="389"/>
    </location>
</feature>
<dbReference type="PROSITE" id="PS50865">
    <property type="entry name" value="ZF_MYND_2"/>
    <property type="match status" value="1"/>
</dbReference>
<evidence type="ECO:0000256" key="11">
    <source>
        <dbReference type="SAM" id="MobiDB-lite"/>
    </source>
</evidence>
<dbReference type="AlphaFoldDB" id="A0A6A7C6J1"/>
<keyword evidence="5" id="KW-0479">Metal-binding</keyword>
<evidence type="ECO:0000256" key="8">
    <source>
        <dbReference type="ARBA" id="ARBA00025097"/>
    </source>
</evidence>
<dbReference type="Gene3D" id="6.10.140.2220">
    <property type="match status" value="1"/>
</dbReference>
<keyword evidence="7" id="KW-0862">Zinc</keyword>
<dbReference type="FunFam" id="6.10.140.2220:FF:000003">
    <property type="entry name" value="MYND-type zinc finger protein"/>
    <property type="match status" value="1"/>
</dbReference>
<dbReference type="Pfam" id="PF01753">
    <property type="entry name" value="zf-MYND"/>
    <property type="match status" value="1"/>
</dbReference>
<protein>
    <recommendedName>
        <fullName evidence="3">MYND-type zinc finger protein samB</fullName>
    </recommendedName>
    <alternativeName>
        <fullName evidence="9">Suppressor of anucleate metulae protein B</fullName>
    </alternativeName>
</protein>
<dbReference type="InterPro" id="IPR051664">
    <property type="entry name" value="MYND-type_zinc_finger"/>
</dbReference>
<keyword evidence="6 10" id="KW-0863">Zinc-finger</keyword>
<comment type="similarity">
    <text evidence="2">Belongs to the MUB1/samB family.</text>
</comment>
<feature type="region of interest" description="Disordered" evidence="11">
    <location>
        <begin position="229"/>
        <end position="256"/>
    </location>
</feature>
<evidence type="ECO:0000256" key="3">
    <source>
        <dbReference type="ARBA" id="ARBA00019873"/>
    </source>
</evidence>
<dbReference type="OrthoDB" id="5594178at2759"/>
<evidence type="ECO:0000256" key="1">
    <source>
        <dbReference type="ARBA" id="ARBA00004496"/>
    </source>
</evidence>
<dbReference type="GO" id="GO:0008270">
    <property type="term" value="F:zinc ion binding"/>
    <property type="evidence" value="ECO:0007669"/>
    <property type="project" value="UniProtKB-KW"/>
</dbReference>
<dbReference type="GO" id="GO:0006511">
    <property type="term" value="P:ubiquitin-dependent protein catabolic process"/>
    <property type="evidence" value="ECO:0007669"/>
    <property type="project" value="TreeGrafter"/>
</dbReference>
<dbReference type="GO" id="GO:0007163">
    <property type="term" value="P:establishment or maintenance of cell polarity"/>
    <property type="evidence" value="ECO:0007669"/>
    <property type="project" value="TreeGrafter"/>
</dbReference>
<evidence type="ECO:0000313" key="14">
    <source>
        <dbReference type="Proteomes" id="UP000799421"/>
    </source>
</evidence>
<proteinExistence type="inferred from homology"/>
<feature type="compositionally biased region" description="Polar residues" evidence="11">
    <location>
        <begin position="230"/>
        <end position="240"/>
    </location>
</feature>
<comment type="function">
    <text evidence="8">Involved in determination of the onset of polarized growth and morphogenesis. Plays a role in the regulation of branching in hyphae and spore formation.</text>
</comment>
<evidence type="ECO:0000256" key="5">
    <source>
        <dbReference type="ARBA" id="ARBA00022723"/>
    </source>
</evidence>
<reference evidence="13" key="1">
    <citation type="journal article" date="2020" name="Stud. Mycol.">
        <title>101 Dothideomycetes genomes: a test case for predicting lifestyles and emergence of pathogens.</title>
        <authorList>
            <person name="Haridas S."/>
            <person name="Albert R."/>
            <person name="Binder M."/>
            <person name="Bloem J."/>
            <person name="Labutti K."/>
            <person name="Salamov A."/>
            <person name="Andreopoulos B."/>
            <person name="Baker S."/>
            <person name="Barry K."/>
            <person name="Bills G."/>
            <person name="Bluhm B."/>
            <person name="Cannon C."/>
            <person name="Castanera R."/>
            <person name="Culley D."/>
            <person name="Daum C."/>
            <person name="Ezra D."/>
            <person name="Gonzalez J."/>
            <person name="Henrissat B."/>
            <person name="Kuo A."/>
            <person name="Liang C."/>
            <person name="Lipzen A."/>
            <person name="Lutzoni F."/>
            <person name="Magnuson J."/>
            <person name="Mondo S."/>
            <person name="Nolan M."/>
            <person name="Ohm R."/>
            <person name="Pangilinan J."/>
            <person name="Park H.-J."/>
            <person name="Ramirez L."/>
            <person name="Alfaro M."/>
            <person name="Sun H."/>
            <person name="Tritt A."/>
            <person name="Yoshinaga Y."/>
            <person name="Zwiers L.-H."/>
            <person name="Turgeon B."/>
            <person name="Goodwin S."/>
            <person name="Spatafora J."/>
            <person name="Crous P."/>
            <person name="Grigoriev I."/>
        </authorList>
    </citation>
    <scope>NUCLEOTIDE SEQUENCE</scope>
    <source>
        <strain evidence="13">CBS 480.64</strain>
    </source>
</reference>
<keyword evidence="14" id="KW-1185">Reference proteome</keyword>
<evidence type="ECO:0000256" key="7">
    <source>
        <dbReference type="ARBA" id="ARBA00022833"/>
    </source>
</evidence>
<feature type="region of interest" description="Disordered" evidence="11">
    <location>
        <begin position="366"/>
        <end position="389"/>
    </location>
</feature>
<evidence type="ECO:0000313" key="13">
    <source>
        <dbReference type="EMBL" id="KAF2863121.1"/>
    </source>
</evidence>
<evidence type="ECO:0000256" key="6">
    <source>
        <dbReference type="ARBA" id="ARBA00022771"/>
    </source>
</evidence>
<evidence type="ECO:0000256" key="10">
    <source>
        <dbReference type="PROSITE-ProRule" id="PRU00134"/>
    </source>
</evidence>
<evidence type="ECO:0000256" key="4">
    <source>
        <dbReference type="ARBA" id="ARBA00022490"/>
    </source>
</evidence>
<dbReference type="PANTHER" id="PTHR47442">
    <property type="entry name" value="MYND-TYPE ZINC FINGER PROTEIN MUB1"/>
    <property type="match status" value="1"/>
</dbReference>
<feature type="domain" description="MYND-type" evidence="12">
    <location>
        <begin position="533"/>
        <end position="574"/>
    </location>
</feature>
<evidence type="ECO:0000256" key="2">
    <source>
        <dbReference type="ARBA" id="ARBA00010655"/>
    </source>
</evidence>
<dbReference type="PANTHER" id="PTHR47442:SF1">
    <property type="entry name" value="MYND-TYPE ZINC FINGER PROTEIN MUB1"/>
    <property type="match status" value="1"/>
</dbReference>
<dbReference type="SUPFAM" id="SSF144232">
    <property type="entry name" value="HIT/MYND zinc finger-like"/>
    <property type="match status" value="1"/>
</dbReference>
<sequence length="589" mass="64509">MREANFSFPNANKASVGITTALYDRRALDCTSTLPLINSLNNLAYLTTSSGRIRDILTVDGGVERLVCILKEGRNKDLMEMWKWNLAFKCIVEIGVRGSEKVRTRVVEADMVPVIATVLDNYFRAMEKLKECADAESRRRGTSRSVTKSARKQARPPPINIPDAREGGEDETVDATPTGPVPSSPPARAIFSRDSSSAQPTPVSTSGTSPLQPVRDIDRLPSMVPLLNVDLSSRPQSPTTPHAPVSRAGGAGQRRPTIRAPVSISEFDSDDNVQVSRLAGAGGDADGGSDVVMQDIVDAEVLVEAQGHVVAVRVPDISSNDDDDDAFNMAAHQSTDDGNVNVNVNTATTQAADEVQVPLPPVQITPMIHVGNSTPTPRRTGYNTLNVPPNRTLPPAISAAIPRDEDVLMSLQLLAYVSKYCNLRSYFQNAHLVPRLQITRELDSWDPDDPSGTYTPPTQPDLDADWDNEFLQTPESTINIFPLIEKFTTKPSSSSSSRNISPEQKSMQYWAGIVMRNLCRKDDSRGGIRQCAYWKCGKWEEIPRQFAKCRRCRRTKYCSKECQKGAWGSHRFWCVAAEQGGGGGRLGGQ</sequence>
<evidence type="ECO:0000256" key="9">
    <source>
        <dbReference type="ARBA" id="ARBA00031540"/>
    </source>
</evidence>
<comment type="subcellular location">
    <subcellularLocation>
        <location evidence="1">Cytoplasm</location>
    </subcellularLocation>
</comment>
<dbReference type="Proteomes" id="UP000799421">
    <property type="component" value="Unassembled WGS sequence"/>
</dbReference>
<name>A0A6A7C6J1_9PEZI</name>
<organism evidence="13 14">
    <name type="scientific">Piedraia hortae CBS 480.64</name>
    <dbReference type="NCBI Taxonomy" id="1314780"/>
    <lineage>
        <taxon>Eukaryota</taxon>
        <taxon>Fungi</taxon>
        <taxon>Dikarya</taxon>
        <taxon>Ascomycota</taxon>
        <taxon>Pezizomycotina</taxon>
        <taxon>Dothideomycetes</taxon>
        <taxon>Dothideomycetidae</taxon>
        <taxon>Capnodiales</taxon>
        <taxon>Piedraiaceae</taxon>
        <taxon>Piedraia</taxon>
    </lineage>
</organism>
<dbReference type="GO" id="GO:0005737">
    <property type="term" value="C:cytoplasm"/>
    <property type="evidence" value="ECO:0007669"/>
    <property type="project" value="UniProtKB-SubCell"/>
</dbReference>
<dbReference type="GO" id="GO:1990304">
    <property type="term" value="C:MUB1-RAD6-UBR2 ubiquitin ligase complex"/>
    <property type="evidence" value="ECO:0007669"/>
    <property type="project" value="TreeGrafter"/>
</dbReference>
<feature type="compositionally biased region" description="Polar residues" evidence="11">
    <location>
        <begin position="193"/>
        <end position="211"/>
    </location>
</feature>